<reference evidence="2" key="1">
    <citation type="submission" date="2020-03" db="EMBL/GenBank/DDBJ databases">
        <title>The deep terrestrial virosphere.</title>
        <authorList>
            <person name="Holmfeldt K."/>
            <person name="Nilsson E."/>
            <person name="Simone D."/>
            <person name="Lopez-Fernandez M."/>
            <person name="Wu X."/>
            <person name="de Brujin I."/>
            <person name="Lundin D."/>
            <person name="Andersson A."/>
            <person name="Bertilsson S."/>
            <person name="Dopson M."/>
        </authorList>
    </citation>
    <scope>NUCLEOTIDE SEQUENCE</scope>
    <source>
        <strain evidence="2">TM448B02174</strain>
    </source>
</reference>
<accession>A0A6M3XT13</accession>
<dbReference type="EMBL" id="MT144885">
    <property type="protein sequence ID" value="QJI00913.1"/>
    <property type="molecule type" value="Genomic_DNA"/>
</dbReference>
<dbReference type="AlphaFoldDB" id="A0A6M3XT13"/>
<evidence type="ECO:0000256" key="1">
    <source>
        <dbReference type="SAM" id="MobiDB-lite"/>
    </source>
</evidence>
<evidence type="ECO:0000313" key="2">
    <source>
        <dbReference type="EMBL" id="QJI00913.1"/>
    </source>
</evidence>
<name>A0A6M3XT13_9ZZZZ</name>
<gene>
    <name evidence="2" type="ORF">TM448B02174_0002</name>
</gene>
<feature type="region of interest" description="Disordered" evidence="1">
    <location>
        <begin position="1"/>
        <end position="24"/>
    </location>
</feature>
<proteinExistence type="predicted"/>
<organism evidence="2">
    <name type="scientific">viral metagenome</name>
    <dbReference type="NCBI Taxonomy" id="1070528"/>
    <lineage>
        <taxon>unclassified sequences</taxon>
        <taxon>metagenomes</taxon>
        <taxon>organismal metagenomes</taxon>
    </lineage>
</organism>
<protein>
    <submittedName>
        <fullName evidence="2">Uncharacterized protein</fullName>
    </submittedName>
</protein>
<sequence>MFKDTPDGQTHYQNDGCPEHTDELSVESLIKSRIPPNLQEVVRLIVRMEVERAKEKIMEEVDFLLRRESARQEGK</sequence>